<dbReference type="GO" id="GO:0016787">
    <property type="term" value="F:hydrolase activity"/>
    <property type="evidence" value="ECO:0007669"/>
    <property type="project" value="UniProtKB-KW"/>
</dbReference>
<dbReference type="InterPro" id="IPR011042">
    <property type="entry name" value="6-blade_b-propeller_TolB-like"/>
</dbReference>
<comment type="caution">
    <text evidence="5">The sequence shown here is derived from an EMBL/GenBank/DDBJ whole genome shotgun (WGS) entry which is preliminary data.</text>
</comment>
<feature type="active site" description="Proton donor/acceptor" evidence="2">
    <location>
        <position position="33"/>
    </location>
</feature>
<evidence type="ECO:0000313" key="5">
    <source>
        <dbReference type="EMBL" id="MBM3227129.1"/>
    </source>
</evidence>
<dbReference type="InterPro" id="IPR013658">
    <property type="entry name" value="SGL"/>
</dbReference>
<evidence type="ECO:0000256" key="3">
    <source>
        <dbReference type="PIRSR" id="PIRSR605511-2"/>
    </source>
</evidence>
<dbReference type="Gene3D" id="2.120.10.30">
    <property type="entry name" value="TolB, C-terminal domain"/>
    <property type="match status" value="1"/>
</dbReference>
<feature type="domain" description="SMP-30/Gluconolactonase/LRE-like region" evidence="4">
    <location>
        <begin position="3"/>
        <end position="90"/>
    </location>
</feature>
<protein>
    <submittedName>
        <fullName evidence="5">SMP-30/gluconolactonase/LRE family protein</fullName>
    </submittedName>
</protein>
<gene>
    <name evidence="5" type="ORF">FJZ47_25460</name>
</gene>
<dbReference type="PRINTS" id="PR01790">
    <property type="entry name" value="SMP30FAMILY"/>
</dbReference>
<keyword evidence="3" id="KW-0479">Metal-binding</keyword>
<reference evidence="5" key="1">
    <citation type="submission" date="2019-03" db="EMBL/GenBank/DDBJ databases">
        <title>Lake Tanganyika Metagenome-Assembled Genomes (MAGs).</title>
        <authorList>
            <person name="Tran P."/>
        </authorList>
    </citation>
    <scope>NUCLEOTIDE SEQUENCE</scope>
    <source>
        <strain evidence="5">K_DeepCast_65m_m2_066</strain>
    </source>
</reference>
<name>A0A938B5G1_UNCTE</name>
<accession>A0A938B5G1</accession>
<organism evidence="5 6">
    <name type="scientific">Tectimicrobiota bacterium</name>
    <dbReference type="NCBI Taxonomy" id="2528274"/>
    <lineage>
        <taxon>Bacteria</taxon>
        <taxon>Pseudomonadati</taxon>
        <taxon>Nitrospinota/Tectimicrobiota group</taxon>
        <taxon>Candidatus Tectimicrobiota</taxon>
    </lineage>
</organism>
<dbReference type="SUPFAM" id="SSF63829">
    <property type="entry name" value="Calcium-dependent phosphotriesterase"/>
    <property type="match status" value="1"/>
</dbReference>
<dbReference type="PANTHER" id="PTHR47572">
    <property type="entry name" value="LIPOPROTEIN-RELATED"/>
    <property type="match status" value="1"/>
</dbReference>
<feature type="binding site" evidence="3">
    <location>
        <position position="33"/>
    </location>
    <ligand>
        <name>a divalent metal cation</name>
        <dbReference type="ChEBI" id="CHEBI:60240"/>
    </ligand>
</feature>
<evidence type="ECO:0000313" key="6">
    <source>
        <dbReference type="Proteomes" id="UP000712673"/>
    </source>
</evidence>
<keyword evidence="3" id="KW-0862">Zinc</keyword>
<sequence length="109" mass="11762">MGLIKAFDVQDDGSITHGRLFCVLQDERPGVPDGMKVDLDGNLYCTGPGGVWIIDPTGKHLGTIALGDGKRATNVGWGGGDWKTLFITTFHELACVRMRIAGIPVPRRI</sequence>
<comment type="cofactor">
    <cofactor evidence="3">
        <name>Zn(2+)</name>
        <dbReference type="ChEBI" id="CHEBI:29105"/>
    </cofactor>
    <text evidence="3">Binds 1 divalent metal cation per subunit.</text>
</comment>
<dbReference type="Proteomes" id="UP000712673">
    <property type="component" value="Unassembled WGS sequence"/>
</dbReference>
<dbReference type="AlphaFoldDB" id="A0A938B5G1"/>
<evidence type="ECO:0000256" key="1">
    <source>
        <dbReference type="ARBA" id="ARBA00022801"/>
    </source>
</evidence>
<dbReference type="Pfam" id="PF08450">
    <property type="entry name" value="SGL"/>
    <property type="match status" value="1"/>
</dbReference>
<keyword evidence="1" id="KW-0378">Hydrolase</keyword>
<evidence type="ECO:0000259" key="4">
    <source>
        <dbReference type="Pfam" id="PF08450"/>
    </source>
</evidence>
<dbReference type="GO" id="GO:0046872">
    <property type="term" value="F:metal ion binding"/>
    <property type="evidence" value="ECO:0007669"/>
    <property type="project" value="UniProtKB-KW"/>
</dbReference>
<proteinExistence type="predicted"/>
<evidence type="ECO:0000256" key="2">
    <source>
        <dbReference type="PIRSR" id="PIRSR605511-1"/>
    </source>
</evidence>
<dbReference type="PANTHER" id="PTHR47572:SF4">
    <property type="entry name" value="LACTONASE DRP35"/>
    <property type="match status" value="1"/>
</dbReference>
<dbReference type="InterPro" id="IPR005511">
    <property type="entry name" value="SMP-30"/>
</dbReference>
<dbReference type="EMBL" id="VGLS01001208">
    <property type="protein sequence ID" value="MBM3227129.1"/>
    <property type="molecule type" value="Genomic_DNA"/>
</dbReference>
<dbReference type="InterPro" id="IPR051262">
    <property type="entry name" value="SMP-30/CGR1_Lactonase"/>
</dbReference>